<name>A0ACC0VGI5_9STRA</name>
<gene>
    <name evidence="1" type="ORF">PsorP6_013854</name>
</gene>
<keyword evidence="2" id="KW-1185">Reference proteome</keyword>
<dbReference type="EMBL" id="CM047588">
    <property type="protein sequence ID" value="KAI9905579.1"/>
    <property type="molecule type" value="Genomic_DNA"/>
</dbReference>
<sequence length="72" mass="7792">MAMTNHGVGTASNAAMPMSSSSLGTEEDSDASFRFMYSQSRTAVADLSSLMEQSLLSFRIESLLSPSPFQHR</sequence>
<reference evidence="1 2" key="1">
    <citation type="journal article" date="2022" name="bioRxiv">
        <title>The genome of the oomycete Peronosclerospora sorghi, a cosmopolitan pathogen of maize and sorghum, is inflated with dispersed pseudogenes.</title>
        <authorList>
            <person name="Fletcher K."/>
            <person name="Martin F."/>
            <person name="Isakeit T."/>
            <person name="Cavanaugh K."/>
            <person name="Magill C."/>
            <person name="Michelmore R."/>
        </authorList>
    </citation>
    <scope>NUCLEOTIDE SEQUENCE [LARGE SCALE GENOMIC DNA]</scope>
    <source>
        <strain evidence="1">P6</strain>
    </source>
</reference>
<organism evidence="1 2">
    <name type="scientific">Peronosclerospora sorghi</name>
    <dbReference type="NCBI Taxonomy" id="230839"/>
    <lineage>
        <taxon>Eukaryota</taxon>
        <taxon>Sar</taxon>
        <taxon>Stramenopiles</taxon>
        <taxon>Oomycota</taxon>
        <taxon>Peronosporomycetes</taxon>
        <taxon>Peronosporales</taxon>
        <taxon>Peronosporaceae</taxon>
        <taxon>Peronosclerospora</taxon>
    </lineage>
</organism>
<comment type="caution">
    <text evidence="1">The sequence shown here is derived from an EMBL/GenBank/DDBJ whole genome shotgun (WGS) entry which is preliminary data.</text>
</comment>
<proteinExistence type="predicted"/>
<protein>
    <submittedName>
        <fullName evidence="1">Uncharacterized protein</fullName>
    </submittedName>
</protein>
<evidence type="ECO:0000313" key="1">
    <source>
        <dbReference type="EMBL" id="KAI9905579.1"/>
    </source>
</evidence>
<evidence type="ECO:0000313" key="2">
    <source>
        <dbReference type="Proteomes" id="UP001163321"/>
    </source>
</evidence>
<accession>A0ACC0VGI5</accession>
<dbReference type="Proteomes" id="UP001163321">
    <property type="component" value="Chromosome 9"/>
</dbReference>